<dbReference type="Gene3D" id="2.40.170.20">
    <property type="entry name" value="TonB-dependent receptor, beta-barrel domain"/>
    <property type="match status" value="1"/>
</dbReference>
<dbReference type="Gene3D" id="2.170.130.10">
    <property type="entry name" value="TonB-dependent receptor, plug domain"/>
    <property type="match status" value="1"/>
</dbReference>
<evidence type="ECO:0000313" key="16">
    <source>
        <dbReference type="Proteomes" id="UP001398556"/>
    </source>
</evidence>
<evidence type="ECO:0000256" key="1">
    <source>
        <dbReference type="ARBA" id="ARBA00004571"/>
    </source>
</evidence>
<protein>
    <submittedName>
        <fullName evidence="15">SusC/RagA family TonB-linked outer membrane protein</fullName>
    </submittedName>
</protein>
<dbReference type="InterPro" id="IPR036942">
    <property type="entry name" value="Beta-barrel_TonB_sf"/>
</dbReference>
<dbReference type="InterPro" id="IPR023996">
    <property type="entry name" value="TonB-dep_OMP_SusC/RagA"/>
</dbReference>
<evidence type="ECO:0000256" key="6">
    <source>
        <dbReference type="ARBA" id="ARBA00023077"/>
    </source>
</evidence>
<evidence type="ECO:0000256" key="2">
    <source>
        <dbReference type="ARBA" id="ARBA00022448"/>
    </source>
</evidence>
<evidence type="ECO:0000256" key="3">
    <source>
        <dbReference type="ARBA" id="ARBA00022452"/>
    </source>
</evidence>
<keyword evidence="5 12" id="KW-0732">Signal</keyword>
<evidence type="ECO:0000256" key="10">
    <source>
        <dbReference type="PROSITE-ProRule" id="PRU01360"/>
    </source>
</evidence>
<feature type="signal peptide" evidence="12">
    <location>
        <begin position="1"/>
        <end position="22"/>
    </location>
</feature>
<evidence type="ECO:0000256" key="8">
    <source>
        <dbReference type="ARBA" id="ARBA00023170"/>
    </source>
</evidence>
<evidence type="ECO:0000256" key="7">
    <source>
        <dbReference type="ARBA" id="ARBA00023136"/>
    </source>
</evidence>
<dbReference type="InterPro" id="IPR012910">
    <property type="entry name" value="Plug_dom"/>
</dbReference>
<dbReference type="Gene3D" id="2.60.40.1120">
    <property type="entry name" value="Carboxypeptidase-like, regulatory domain"/>
    <property type="match status" value="1"/>
</dbReference>
<dbReference type="Pfam" id="PF13715">
    <property type="entry name" value="CarbopepD_reg_2"/>
    <property type="match status" value="1"/>
</dbReference>
<keyword evidence="7 10" id="KW-0472">Membrane</keyword>
<keyword evidence="9 10" id="KW-0998">Cell outer membrane</keyword>
<dbReference type="EMBL" id="JBBYHU010000009">
    <property type="protein sequence ID" value="MEL1240757.1"/>
    <property type="molecule type" value="Genomic_DNA"/>
</dbReference>
<sequence>MNQNVLKLLFVFCLFGFQYAQAQITVKGTVTDAKSGVPLPGANIIVKGTTNGVSSDFDGKYTISVPNQSTVLVFSFIGSVPKEVAVGSSTVINISLSEDAQQLGEVVVTALGIKREKKSLTYSAQTVSTKELSEARSLNVANSLSGKVAGLNFSTTGSGVGSSSRITLRGNRSLTGNNQPLYVIDGVPMDNSVTSPATDIGGTTSFDGISNINPEDIESITVLKGPSAAALYGSRASNGVIVITTKSGSKEGKPKISVSSNFMASNAYNLLNQQNVYGQGAGGVYNPLSKTSWGPKMEGQSVAAWQLSHNPNYDGPATYAFTPQPNNSSDFFKGGYNWSKNLTASMGNEKTQGYFSYTNTTAEGIVIGNELDRHNVNLRLTSSLTDKLKLDVKTNYINQKIENAIGAGEGGIGEAVYTMPRSLPYSQYKDFEYIDDAGQIRYNYPDANTLSTLGANPFWLAKRNLRTDERSRIIAFGSLTYDFTKELSLMVRSGLDQSTNKSKSSRYAAVAILNQDYGSYSESIGDVLEMNTDFLLSYKKELGDFKLNANFGGNARNQKSTGLSSGGTLTKRNYFTLTNLQSTTVTPEYSHKKVNSLYGSAQLGYKDYLYLDVTARNDWDSTLPENNRSFFYPSVGLSGIVTDMLDINSDVLSFLKVRGSFAQVGNATDPYLLANQLYFYGFNGGVVQSSTLKNNPNLKPEISSSTEFGLNTRLFKNRIGLDFTWFQTDTKDQIFTINLPESSGYSKQVINGGKIQNKGFEMVLNAKIFDDEKFTWDATANFATYRTKVLSLSEGQDELNLSTGYERLAQTIVKKGGGYGDLYIRGFKRNDAGDIIVNATSGLPEFTSGFDVLAGSFNPDWTAGLQNTFTYKDFRLSFLVDFRMGGKTISYSQARMAGAGVSDITLAGRDGFVVNGVNDNGDGTYSPNTTSITAENYWSQVASRDPKSAEDFVFDATNIRLREVVLGYSLPSKFLKRSPFTAVDFSLVGRNLFFFVNKAKYFDPEQGVSVGNLQGIESYNIPSTRDFGFNVKFNF</sequence>
<dbReference type="InterPro" id="IPR037066">
    <property type="entry name" value="Plug_dom_sf"/>
</dbReference>
<evidence type="ECO:0000256" key="12">
    <source>
        <dbReference type="SAM" id="SignalP"/>
    </source>
</evidence>
<evidence type="ECO:0000259" key="14">
    <source>
        <dbReference type="Pfam" id="PF07715"/>
    </source>
</evidence>
<proteinExistence type="inferred from homology"/>
<evidence type="ECO:0000259" key="13">
    <source>
        <dbReference type="Pfam" id="PF00593"/>
    </source>
</evidence>
<comment type="caution">
    <text evidence="15">The sequence shown here is derived from an EMBL/GenBank/DDBJ whole genome shotgun (WGS) entry which is preliminary data.</text>
</comment>
<organism evidence="15 16">
    <name type="scientific">Flavobacterium flavipallidum</name>
    <dbReference type="NCBI Taxonomy" id="3139140"/>
    <lineage>
        <taxon>Bacteria</taxon>
        <taxon>Pseudomonadati</taxon>
        <taxon>Bacteroidota</taxon>
        <taxon>Flavobacteriia</taxon>
        <taxon>Flavobacteriales</taxon>
        <taxon>Flavobacteriaceae</taxon>
        <taxon>Flavobacterium</taxon>
    </lineage>
</organism>
<gene>
    <name evidence="15" type="ORF">AAEO59_06825</name>
</gene>
<feature type="domain" description="TonB-dependent receptor plug" evidence="14">
    <location>
        <begin position="117"/>
        <end position="240"/>
    </location>
</feature>
<dbReference type="InterPro" id="IPR008969">
    <property type="entry name" value="CarboxyPept-like_regulatory"/>
</dbReference>
<dbReference type="Proteomes" id="UP001398556">
    <property type="component" value="Unassembled WGS sequence"/>
</dbReference>
<dbReference type="NCBIfam" id="TIGR04057">
    <property type="entry name" value="SusC_RagA_signa"/>
    <property type="match status" value="1"/>
</dbReference>
<dbReference type="SUPFAM" id="SSF49464">
    <property type="entry name" value="Carboxypeptidase regulatory domain-like"/>
    <property type="match status" value="1"/>
</dbReference>
<keyword evidence="4 10" id="KW-0812">Transmembrane</keyword>
<reference evidence="15 16" key="1">
    <citation type="submission" date="2024-04" db="EMBL/GenBank/DDBJ databases">
        <title>Flavobacterium sp. DGU99 16S ribosomal RNA gene Genome sequencing and assembly.</title>
        <authorList>
            <person name="Park S."/>
        </authorList>
    </citation>
    <scope>NUCLEOTIDE SEQUENCE [LARGE SCALE GENOMIC DNA]</scope>
    <source>
        <strain evidence="15 16">DGU99</strain>
    </source>
</reference>
<keyword evidence="8" id="KW-0675">Receptor</keyword>
<dbReference type="PANTHER" id="PTHR30069">
    <property type="entry name" value="TONB-DEPENDENT OUTER MEMBRANE RECEPTOR"/>
    <property type="match status" value="1"/>
</dbReference>
<evidence type="ECO:0000256" key="11">
    <source>
        <dbReference type="RuleBase" id="RU003357"/>
    </source>
</evidence>
<keyword evidence="6 11" id="KW-0798">TonB box</keyword>
<dbReference type="InterPro" id="IPR039426">
    <property type="entry name" value="TonB-dep_rcpt-like"/>
</dbReference>
<evidence type="ECO:0000256" key="4">
    <source>
        <dbReference type="ARBA" id="ARBA00022692"/>
    </source>
</evidence>
<evidence type="ECO:0000313" key="15">
    <source>
        <dbReference type="EMBL" id="MEL1240757.1"/>
    </source>
</evidence>
<accession>A0ABU9HM55</accession>
<dbReference type="PANTHER" id="PTHR30069:SF29">
    <property type="entry name" value="HEMOGLOBIN AND HEMOGLOBIN-HAPTOGLOBIN-BINDING PROTEIN 1-RELATED"/>
    <property type="match status" value="1"/>
</dbReference>
<comment type="subcellular location">
    <subcellularLocation>
        <location evidence="1 10">Cell outer membrane</location>
        <topology evidence="1 10">Multi-pass membrane protein</topology>
    </subcellularLocation>
</comment>
<dbReference type="NCBIfam" id="TIGR04056">
    <property type="entry name" value="OMP_RagA_SusC"/>
    <property type="match status" value="1"/>
</dbReference>
<feature type="chain" id="PRO_5046788214" evidence="12">
    <location>
        <begin position="23"/>
        <end position="1035"/>
    </location>
</feature>
<evidence type="ECO:0000256" key="9">
    <source>
        <dbReference type="ARBA" id="ARBA00023237"/>
    </source>
</evidence>
<dbReference type="InterPro" id="IPR000531">
    <property type="entry name" value="Beta-barrel_TonB"/>
</dbReference>
<comment type="similarity">
    <text evidence="10 11">Belongs to the TonB-dependent receptor family.</text>
</comment>
<dbReference type="InterPro" id="IPR023997">
    <property type="entry name" value="TonB-dep_OMP_SusC/RagA_CS"/>
</dbReference>
<keyword evidence="16" id="KW-1185">Reference proteome</keyword>
<keyword evidence="2 10" id="KW-0813">Transport</keyword>
<feature type="domain" description="TonB-dependent receptor-like beta-barrel" evidence="13">
    <location>
        <begin position="433"/>
        <end position="904"/>
    </location>
</feature>
<dbReference type="Pfam" id="PF07715">
    <property type="entry name" value="Plug"/>
    <property type="match status" value="1"/>
</dbReference>
<dbReference type="Pfam" id="PF00593">
    <property type="entry name" value="TonB_dep_Rec_b-barrel"/>
    <property type="match status" value="1"/>
</dbReference>
<keyword evidence="3 10" id="KW-1134">Transmembrane beta strand</keyword>
<dbReference type="RefSeq" id="WP_341699989.1">
    <property type="nucleotide sequence ID" value="NZ_JBBYHU010000009.1"/>
</dbReference>
<dbReference type="PROSITE" id="PS52016">
    <property type="entry name" value="TONB_DEPENDENT_REC_3"/>
    <property type="match status" value="1"/>
</dbReference>
<name>A0ABU9HM55_9FLAO</name>
<dbReference type="SUPFAM" id="SSF56935">
    <property type="entry name" value="Porins"/>
    <property type="match status" value="1"/>
</dbReference>
<evidence type="ECO:0000256" key="5">
    <source>
        <dbReference type="ARBA" id="ARBA00022729"/>
    </source>
</evidence>